<feature type="compositionally biased region" description="Polar residues" evidence="11">
    <location>
        <begin position="1"/>
        <end position="12"/>
    </location>
</feature>
<keyword evidence="12" id="KW-0503">Monooxygenase</keyword>
<evidence type="ECO:0000256" key="1">
    <source>
        <dbReference type="ARBA" id="ARBA00001974"/>
    </source>
</evidence>
<dbReference type="Proteomes" id="UP000799767">
    <property type="component" value="Unassembled WGS sequence"/>
</dbReference>
<feature type="region of interest" description="Disordered" evidence="11">
    <location>
        <begin position="1"/>
        <end position="47"/>
    </location>
</feature>
<evidence type="ECO:0000313" key="13">
    <source>
        <dbReference type="Proteomes" id="UP000799767"/>
    </source>
</evidence>
<feature type="compositionally biased region" description="Basic and acidic residues" evidence="11">
    <location>
        <begin position="13"/>
        <end position="24"/>
    </location>
</feature>
<dbReference type="PRINTS" id="PR00368">
    <property type="entry name" value="FADPNR"/>
</dbReference>
<keyword evidence="5" id="KW-0285">Flavoprotein</keyword>
<dbReference type="Pfam" id="PF13434">
    <property type="entry name" value="Lys_Orn_oxgnase"/>
    <property type="match status" value="1"/>
</dbReference>
<proteinExistence type="inferred from homology"/>
<evidence type="ECO:0000256" key="2">
    <source>
        <dbReference type="ARBA" id="ARBA00004924"/>
    </source>
</evidence>
<dbReference type="InterPro" id="IPR025700">
    <property type="entry name" value="Lys/Orn_oxygenase"/>
</dbReference>
<reference evidence="12" key="1">
    <citation type="journal article" date="2020" name="Stud. Mycol.">
        <title>101 Dothideomycetes genomes: a test case for predicting lifestyles and emergence of pathogens.</title>
        <authorList>
            <person name="Haridas S."/>
            <person name="Albert R."/>
            <person name="Binder M."/>
            <person name="Bloem J."/>
            <person name="Labutti K."/>
            <person name="Salamov A."/>
            <person name="Andreopoulos B."/>
            <person name="Baker S."/>
            <person name="Barry K."/>
            <person name="Bills G."/>
            <person name="Bluhm B."/>
            <person name="Cannon C."/>
            <person name="Castanera R."/>
            <person name="Culley D."/>
            <person name="Daum C."/>
            <person name="Ezra D."/>
            <person name="Gonzalez J."/>
            <person name="Henrissat B."/>
            <person name="Kuo A."/>
            <person name="Liang C."/>
            <person name="Lipzen A."/>
            <person name="Lutzoni F."/>
            <person name="Magnuson J."/>
            <person name="Mondo S."/>
            <person name="Nolan M."/>
            <person name="Ohm R."/>
            <person name="Pangilinan J."/>
            <person name="Park H.-J."/>
            <person name="Ramirez L."/>
            <person name="Alfaro M."/>
            <person name="Sun H."/>
            <person name="Tritt A."/>
            <person name="Yoshinaga Y."/>
            <person name="Zwiers L.-H."/>
            <person name="Turgeon B."/>
            <person name="Goodwin S."/>
            <person name="Spatafora J."/>
            <person name="Crous P."/>
            <person name="Grigoriev I."/>
        </authorList>
    </citation>
    <scope>NUCLEOTIDE SEQUENCE</scope>
    <source>
        <strain evidence="12">CBS 113389</strain>
    </source>
</reference>
<evidence type="ECO:0000256" key="6">
    <source>
        <dbReference type="ARBA" id="ARBA00022827"/>
    </source>
</evidence>
<evidence type="ECO:0000256" key="7">
    <source>
        <dbReference type="ARBA" id="ARBA00022857"/>
    </source>
</evidence>
<organism evidence="12 13">
    <name type="scientific">Neohortaea acidophila</name>
    <dbReference type="NCBI Taxonomy" id="245834"/>
    <lineage>
        <taxon>Eukaryota</taxon>
        <taxon>Fungi</taxon>
        <taxon>Dikarya</taxon>
        <taxon>Ascomycota</taxon>
        <taxon>Pezizomycotina</taxon>
        <taxon>Dothideomycetes</taxon>
        <taxon>Dothideomycetidae</taxon>
        <taxon>Mycosphaerellales</taxon>
        <taxon>Teratosphaeriaceae</taxon>
        <taxon>Neohortaea</taxon>
    </lineage>
</organism>
<dbReference type="SUPFAM" id="SSF51905">
    <property type="entry name" value="FAD/NAD(P)-binding domain"/>
    <property type="match status" value="1"/>
</dbReference>
<gene>
    <name evidence="12" type="ORF">BDY17DRAFT_244096</name>
</gene>
<accession>A0A6A6Q7E3</accession>
<comment type="cofactor">
    <cofactor evidence="1">
        <name>FAD</name>
        <dbReference type="ChEBI" id="CHEBI:57692"/>
    </cofactor>
</comment>
<keyword evidence="6" id="KW-0274">FAD</keyword>
<dbReference type="GO" id="GO:0004497">
    <property type="term" value="F:monooxygenase activity"/>
    <property type="evidence" value="ECO:0007669"/>
    <property type="project" value="UniProtKB-KW"/>
</dbReference>
<evidence type="ECO:0000256" key="5">
    <source>
        <dbReference type="ARBA" id="ARBA00022630"/>
    </source>
</evidence>
<evidence type="ECO:0000256" key="8">
    <source>
        <dbReference type="ARBA" id="ARBA00023002"/>
    </source>
</evidence>
<name>A0A6A6Q7E3_9PEZI</name>
<dbReference type="AlphaFoldDB" id="A0A6A6Q7E3"/>
<dbReference type="OrthoDB" id="3519933at2759"/>
<evidence type="ECO:0000256" key="9">
    <source>
        <dbReference type="ARBA" id="ARBA00047598"/>
    </source>
</evidence>
<dbReference type="PANTHER" id="PTHR42802">
    <property type="entry name" value="MONOOXYGENASE"/>
    <property type="match status" value="1"/>
</dbReference>
<evidence type="ECO:0000256" key="3">
    <source>
        <dbReference type="ARBA" id="ARBA00007588"/>
    </source>
</evidence>
<dbReference type="EC" id="1.14.13.196" evidence="4"/>
<evidence type="ECO:0000256" key="10">
    <source>
        <dbReference type="ARBA" id="ARBA00049248"/>
    </source>
</evidence>
<evidence type="ECO:0000313" key="12">
    <source>
        <dbReference type="EMBL" id="KAF2488001.1"/>
    </source>
</evidence>
<feature type="compositionally biased region" description="Polar residues" evidence="11">
    <location>
        <begin position="26"/>
        <end position="47"/>
    </location>
</feature>
<keyword evidence="13" id="KW-1185">Reference proteome</keyword>
<evidence type="ECO:0000256" key="11">
    <source>
        <dbReference type="SAM" id="MobiDB-lite"/>
    </source>
</evidence>
<sequence>MAPHATSTSPNRADTRLATTDHDVYSGSSITNNNHDNIRTSDPSSLTRYPDDEAHDMICVGFGPASLAIAVALQDALEPLSTQPGRAKPKVRFLERQPHFAWHAGMMLPGAKMQISFIKDLATLRNPRSKFTFMNYLHEKRRLVSFTNLGTFLPERMEYEDYMRWCAGHFEDVVDYDTTVTSIKPAKLSTGTKVECFQVESWNRRREEFILLRARHVVIAVGGRPNIPKCLSIDSPRVIHSSTYATQASNMFSPDSPPKSIAVIGGGQSAAEVFHNIHSRFPSSKSYLIVRDSALRPSDDSPFVNEIFDPEKVDSIYAQDSAVRANSLAADKATNYGVVRLELLEKLYAEQYSYRLQYERETDWPQQILTHRNATGITALPAAGSHALRLHLSNTKQLTNEQTTPKDEALDVDLVVVASGYARDAHTGLMRGLEHLMPEREDADGSWKVCRNYAVQFKKDSVRDNAGIWLQGSNENTHGLSDTLLSILATRGGEVVQSIFGLG</sequence>
<dbReference type="RefSeq" id="XP_033594570.1">
    <property type="nucleotide sequence ID" value="XM_033730497.1"/>
</dbReference>
<evidence type="ECO:0000256" key="4">
    <source>
        <dbReference type="ARBA" id="ARBA00012881"/>
    </source>
</evidence>
<dbReference type="GeneID" id="54471499"/>
<comment type="catalytic activity">
    <reaction evidence="10">
        <text>L-ornithine + NADH + O2 = N(5)-hydroxy-L-ornithine + NAD(+) + H2O</text>
        <dbReference type="Rhea" id="RHEA:41512"/>
        <dbReference type="ChEBI" id="CHEBI:15377"/>
        <dbReference type="ChEBI" id="CHEBI:15379"/>
        <dbReference type="ChEBI" id="CHEBI:46911"/>
        <dbReference type="ChEBI" id="CHEBI:57540"/>
        <dbReference type="ChEBI" id="CHEBI:57945"/>
        <dbReference type="ChEBI" id="CHEBI:78275"/>
        <dbReference type="EC" id="1.14.13.196"/>
    </reaction>
</comment>
<comment type="similarity">
    <text evidence="3">Belongs to the lysine N(6)-hydroxylase/L-ornithine N(5)-oxygenase family.</text>
</comment>
<comment type="pathway">
    <text evidence="2">Siderophore biosynthesis.</text>
</comment>
<dbReference type="InterPro" id="IPR036188">
    <property type="entry name" value="FAD/NAD-bd_sf"/>
</dbReference>
<comment type="catalytic activity">
    <reaction evidence="9">
        <text>L-ornithine + NADPH + O2 = N(5)-hydroxy-L-ornithine + NADP(+) + H2O</text>
        <dbReference type="Rhea" id="RHEA:41508"/>
        <dbReference type="ChEBI" id="CHEBI:15377"/>
        <dbReference type="ChEBI" id="CHEBI:15379"/>
        <dbReference type="ChEBI" id="CHEBI:46911"/>
        <dbReference type="ChEBI" id="CHEBI:57783"/>
        <dbReference type="ChEBI" id="CHEBI:58349"/>
        <dbReference type="ChEBI" id="CHEBI:78275"/>
        <dbReference type="EC" id="1.14.13.196"/>
    </reaction>
</comment>
<protein>
    <recommendedName>
        <fullName evidence="4">L-ornithine N(5)-monooxygenase [NAD(P)H]</fullName>
        <ecNumber evidence="4">1.14.13.196</ecNumber>
    </recommendedName>
</protein>
<dbReference type="Gene3D" id="3.50.50.60">
    <property type="entry name" value="FAD/NAD(P)-binding domain"/>
    <property type="match status" value="1"/>
</dbReference>
<keyword evidence="8" id="KW-0560">Oxidoreductase</keyword>
<keyword evidence="7" id="KW-0521">NADP</keyword>
<dbReference type="GO" id="GO:0006879">
    <property type="term" value="P:intracellular iron ion homeostasis"/>
    <property type="evidence" value="ECO:0007669"/>
    <property type="project" value="TreeGrafter"/>
</dbReference>
<dbReference type="EMBL" id="MU001631">
    <property type="protein sequence ID" value="KAF2488001.1"/>
    <property type="molecule type" value="Genomic_DNA"/>
</dbReference>
<dbReference type="PANTHER" id="PTHR42802:SF1">
    <property type="entry name" value="L-ORNITHINE N(5)-MONOOXYGENASE"/>
    <property type="match status" value="1"/>
</dbReference>